<keyword evidence="4" id="KW-0010">Activator</keyword>
<evidence type="ECO:0000313" key="7">
    <source>
        <dbReference type="EMBL" id="KAB2684365.1"/>
    </source>
</evidence>
<evidence type="ECO:0000256" key="2">
    <source>
        <dbReference type="ARBA" id="ARBA00023015"/>
    </source>
</evidence>
<evidence type="ECO:0000259" key="6">
    <source>
        <dbReference type="PROSITE" id="PS50931"/>
    </source>
</evidence>
<dbReference type="InterPro" id="IPR005119">
    <property type="entry name" value="LysR_subst-bd"/>
</dbReference>
<dbReference type="CDD" id="cd08411">
    <property type="entry name" value="PBP2_OxyR"/>
    <property type="match status" value="1"/>
</dbReference>
<dbReference type="FunFam" id="1.10.10.10:FF:000001">
    <property type="entry name" value="LysR family transcriptional regulator"/>
    <property type="match status" value="1"/>
</dbReference>
<dbReference type="InterPro" id="IPR036388">
    <property type="entry name" value="WH-like_DNA-bd_sf"/>
</dbReference>
<keyword evidence="5" id="KW-0804">Transcription</keyword>
<dbReference type="Gene3D" id="3.40.190.10">
    <property type="entry name" value="Periplasmic binding protein-like II"/>
    <property type="match status" value="2"/>
</dbReference>
<dbReference type="PANTHER" id="PTHR30346">
    <property type="entry name" value="TRANSCRIPTIONAL DUAL REGULATOR HCAR-RELATED"/>
    <property type="match status" value="1"/>
</dbReference>
<dbReference type="GO" id="GO:0003677">
    <property type="term" value="F:DNA binding"/>
    <property type="evidence" value="ECO:0007669"/>
    <property type="project" value="UniProtKB-KW"/>
</dbReference>
<dbReference type="SUPFAM" id="SSF53850">
    <property type="entry name" value="Periplasmic binding protein-like II"/>
    <property type="match status" value="1"/>
</dbReference>
<protein>
    <submittedName>
        <fullName evidence="7">LysR family transcriptional regulator</fullName>
    </submittedName>
</protein>
<evidence type="ECO:0000256" key="1">
    <source>
        <dbReference type="ARBA" id="ARBA00009437"/>
    </source>
</evidence>
<dbReference type="PANTHER" id="PTHR30346:SF26">
    <property type="entry name" value="HYDROGEN PEROXIDE-INDUCIBLE GENES ACTIVATOR"/>
    <property type="match status" value="1"/>
</dbReference>
<name>A0A6L3YMV2_9HYPH</name>
<comment type="caution">
    <text evidence="7">The sequence shown here is derived from an EMBL/GenBank/DDBJ whole genome shotgun (WGS) entry which is preliminary data.</text>
</comment>
<keyword evidence="3" id="KW-0238">DNA-binding</keyword>
<dbReference type="GO" id="GO:0003700">
    <property type="term" value="F:DNA-binding transcription factor activity"/>
    <property type="evidence" value="ECO:0007669"/>
    <property type="project" value="InterPro"/>
</dbReference>
<sequence>MKDSIMSFSGLSLRDLEYIVAIADLGGFGKAAVRCGVSQPALSNQVRKVESTLGITIFERSTRRVLITSLGRGVVRQARRVLEEATKLTKLSTRLKEPFAGQLKFGAISTLGPFFFPRVIGPLRTRYPGTALLLSEGLTTVLLDELTHGDLDVALLSTPIQTQALHLIPLFTEQFVLAAPRGHPASNANGPLWDQIGMEDRLVLSEGHCLRDQALSICSVVDPQRRLATSIQTLKYMVAAGEGCTLLPALSLNADDPFAVRPMAEDGYSRQVAIAWRESDPRAQEFSQLAMVLRTILHGLPVSGIKVQNDTLPKA</sequence>
<dbReference type="InterPro" id="IPR000847">
    <property type="entry name" value="LysR_HTH_N"/>
</dbReference>
<dbReference type="RefSeq" id="WP_151652019.1">
    <property type="nucleotide sequence ID" value="NZ_WBVX01000013.1"/>
</dbReference>
<organism evidence="7 8">
    <name type="scientific">Brucella tritici</name>
    <dbReference type="NCBI Taxonomy" id="94626"/>
    <lineage>
        <taxon>Bacteria</taxon>
        <taxon>Pseudomonadati</taxon>
        <taxon>Pseudomonadota</taxon>
        <taxon>Alphaproteobacteria</taxon>
        <taxon>Hyphomicrobiales</taxon>
        <taxon>Brucellaceae</taxon>
        <taxon>Brucella/Ochrobactrum group</taxon>
        <taxon>Brucella</taxon>
    </lineage>
</organism>
<dbReference type="Gene3D" id="1.10.10.10">
    <property type="entry name" value="Winged helix-like DNA-binding domain superfamily/Winged helix DNA-binding domain"/>
    <property type="match status" value="1"/>
</dbReference>
<dbReference type="Pfam" id="PF03466">
    <property type="entry name" value="LysR_substrate"/>
    <property type="match status" value="1"/>
</dbReference>
<dbReference type="PRINTS" id="PR00039">
    <property type="entry name" value="HTHLYSR"/>
</dbReference>
<dbReference type="InterPro" id="IPR036390">
    <property type="entry name" value="WH_DNA-bd_sf"/>
</dbReference>
<dbReference type="Pfam" id="PF00126">
    <property type="entry name" value="HTH_1"/>
    <property type="match status" value="1"/>
</dbReference>
<comment type="similarity">
    <text evidence="1">Belongs to the LysR transcriptional regulatory family.</text>
</comment>
<dbReference type="GO" id="GO:0032993">
    <property type="term" value="C:protein-DNA complex"/>
    <property type="evidence" value="ECO:0007669"/>
    <property type="project" value="TreeGrafter"/>
</dbReference>
<dbReference type="EMBL" id="WBVX01000013">
    <property type="protein sequence ID" value="KAB2684365.1"/>
    <property type="molecule type" value="Genomic_DNA"/>
</dbReference>
<reference evidence="7 8" key="1">
    <citation type="submission" date="2019-09" db="EMBL/GenBank/DDBJ databases">
        <title>Taxonomic organization of the family Brucellaceae based on a phylogenomic approach.</title>
        <authorList>
            <person name="Leclercq S."/>
            <person name="Cloeckaert A."/>
            <person name="Zygmunt M.S."/>
        </authorList>
    </citation>
    <scope>NUCLEOTIDE SEQUENCE [LARGE SCALE GENOMIC DNA]</scope>
    <source>
        <strain evidence="7 8">WS1830</strain>
    </source>
</reference>
<evidence type="ECO:0000256" key="3">
    <source>
        <dbReference type="ARBA" id="ARBA00023125"/>
    </source>
</evidence>
<keyword evidence="2" id="KW-0805">Transcription regulation</keyword>
<evidence type="ECO:0000256" key="5">
    <source>
        <dbReference type="ARBA" id="ARBA00023163"/>
    </source>
</evidence>
<gene>
    <name evidence="7" type="ORF">F9L08_13800</name>
</gene>
<proteinExistence type="inferred from homology"/>
<dbReference type="Proteomes" id="UP000481643">
    <property type="component" value="Unassembled WGS sequence"/>
</dbReference>
<evidence type="ECO:0000313" key="8">
    <source>
        <dbReference type="Proteomes" id="UP000481643"/>
    </source>
</evidence>
<dbReference type="AlphaFoldDB" id="A0A6L3YMV2"/>
<dbReference type="PROSITE" id="PS50931">
    <property type="entry name" value="HTH_LYSR"/>
    <property type="match status" value="1"/>
</dbReference>
<evidence type="ECO:0000256" key="4">
    <source>
        <dbReference type="ARBA" id="ARBA00023159"/>
    </source>
</evidence>
<dbReference type="SUPFAM" id="SSF46785">
    <property type="entry name" value="Winged helix' DNA-binding domain"/>
    <property type="match status" value="1"/>
</dbReference>
<feature type="domain" description="HTH lysR-type" evidence="6">
    <location>
        <begin position="11"/>
        <end position="68"/>
    </location>
</feature>
<accession>A0A6L3YMV2</accession>